<dbReference type="Proteomes" id="UP000009026">
    <property type="component" value="Chromosome"/>
</dbReference>
<dbReference type="AlphaFoldDB" id="A0A0H4WN20"/>
<accession>A0A0H4WN20</accession>
<dbReference type="EMBL" id="CP012109">
    <property type="protein sequence ID" value="AKQ64164.1"/>
    <property type="molecule type" value="Genomic_DNA"/>
</dbReference>
<evidence type="ECO:0000313" key="1">
    <source>
        <dbReference type="EMBL" id="AKQ64164.1"/>
    </source>
</evidence>
<gene>
    <name evidence="1" type="ORF">A176_001076</name>
</gene>
<protein>
    <submittedName>
        <fullName evidence="1">Uncharacterized protein</fullName>
    </submittedName>
</protein>
<dbReference type="KEGG" id="mym:A176_001076"/>
<sequence length="50" mass="5444">MKVFVHEQRGCVAELHPAGAEWQVRWLRGTVDLNRQGSGTATVRGTAPGL</sequence>
<dbReference type="STRING" id="1297742.A176_001076"/>
<dbReference type="PATRIC" id="fig|1297742.4.peg.1091"/>
<name>A0A0H4WN20_9BACT</name>
<organism evidence="1 2">
    <name type="scientific">Pseudomyxococcus hansupus</name>
    <dbReference type="NCBI Taxonomy" id="1297742"/>
    <lineage>
        <taxon>Bacteria</taxon>
        <taxon>Pseudomonadati</taxon>
        <taxon>Myxococcota</taxon>
        <taxon>Myxococcia</taxon>
        <taxon>Myxococcales</taxon>
        <taxon>Cystobacterineae</taxon>
        <taxon>Myxococcaceae</taxon>
        <taxon>Pseudomyxococcus</taxon>
    </lineage>
</organism>
<dbReference type="RefSeq" id="WP_002638844.1">
    <property type="nucleotide sequence ID" value="NZ_CP012109.1"/>
</dbReference>
<reference evidence="1 2" key="1">
    <citation type="journal article" date="2016" name="PLoS ONE">
        <title>Complete Genome Sequence and Comparative Genomics of a Novel Myxobacterium Myxococcus hansupus.</title>
        <authorList>
            <person name="Sharma G."/>
            <person name="Narwani T."/>
            <person name="Subramanian S."/>
        </authorList>
    </citation>
    <scope>NUCLEOTIDE SEQUENCE [LARGE SCALE GENOMIC DNA]</scope>
    <source>
        <strain evidence="2">mixupus</strain>
    </source>
</reference>
<evidence type="ECO:0000313" key="2">
    <source>
        <dbReference type="Proteomes" id="UP000009026"/>
    </source>
</evidence>
<proteinExistence type="predicted"/>
<keyword evidence="2" id="KW-1185">Reference proteome</keyword>